<evidence type="ECO:0000259" key="4">
    <source>
        <dbReference type="PROSITE" id="PS51898"/>
    </source>
</evidence>
<dbReference type="InterPro" id="IPR011010">
    <property type="entry name" value="DNA_brk_join_enz"/>
</dbReference>
<comment type="similarity">
    <text evidence="1">Belongs to the 'phage' integrase family.</text>
</comment>
<dbReference type="PANTHER" id="PTHR30349:SF64">
    <property type="entry name" value="PROPHAGE INTEGRASE INTD-RELATED"/>
    <property type="match status" value="1"/>
</dbReference>
<evidence type="ECO:0000313" key="5">
    <source>
        <dbReference type="EMBL" id="HGB35439.1"/>
    </source>
</evidence>
<evidence type="ECO:0000256" key="3">
    <source>
        <dbReference type="ARBA" id="ARBA00023172"/>
    </source>
</evidence>
<dbReference type="Gene3D" id="1.10.443.10">
    <property type="entry name" value="Intergrase catalytic core"/>
    <property type="match status" value="1"/>
</dbReference>
<dbReference type="PROSITE" id="PS51898">
    <property type="entry name" value="TYR_RECOMBINASE"/>
    <property type="match status" value="1"/>
</dbReference>
<organism evidence="5">
    <name type="scientific">candidate division WOR-3 bacterium</name>
    <dbReference type="NCBI Taxonomy" id="2052148"/>
    <lineage>
        <taxon>Bacteria</taxon>
        <taxon>Bacteria division WOR-3</taxon>
    </lineage>
</organism>
<dbReference type="EMBL" id="DTGD01000034">
    <property type="protein sequence ID" value="HGB35439.1"/>
    <property type="molecule type" value="Genomic_DNA"/>
</dbReference>
<feature type="domain" description="Tyr recombinase" evidence="4">
    <location>
        <begin position="178"/>
        <end position="353"/>
    </location>
</feature>
<dbReference type="GO" id="GO:0015074">
    <property type="term" value="P:DNA integration"/>
    <property type="evidence" value="ECO:0007669"/>
    <property type="project" value="InterPro"/>
</dbReference>
<dbReference type="GO" id="GO:0006310">
    <property type="term" value="P:DNA recombination"/>
    <property type="evidence" value="ECO:0007669"/>
    <property type="project" value="UniProtKB-KW"/>
</dbReference>
<accession>A0A7V3KMK8</accession>
<gene>
    <name evidence="5" type="ORF">ENV38_00820</name>
</gene>
<evidence type="ECO:0000256" key="1">
    <source>
        <dbReference type="ARBA" id="ARBA00008857"/>
    </source>
</evidence>
<dbReference type="Gene3D" id="1.10.150.130">
    <property type="match status" value="1"/>
</dbReference>
<dbReference type="SUPFAM" id="SSF56349">
    <property type="entry name" value="DNA breaking-rejoining enzymes"/>
    <property type="match status" value="1"/>
</dbReference>
<dbReference type="InterPro" id="IPR050090">
    <property type="entry name" value="Tyrosine_recombinase_XerCD"/>
</dbReference>
<dbReference type="InterPro" id="IPR013762">
    <property type="entry name" value="Integrase-like_cat_sf"/>
</dbReference>
<proteinExistence type="inferred from homology"/>
<comment type="caution">
    <text evidence="5">The sequence shown here is derived from an EMBL/GenBank/DDBJ whole genome shotgun (WGS) entry which is preliminary data.</text>
</comment>
<keyword evidence="3" id="KW-0233">DNA recombination</keyword>
<dbReference type="PANTHER" id="PTHR30349">
    <property type="entry name" value="PHAGE INTEGRASE-RELATED"/>
    <property type="match status" value="1"/>
</dbReference>
<sequence>MGVYQKTKYPGIFKYIGKKGEVYGIDYYAGGKKHREIVGPLLTEARKKLEERRAMAKAGHDSIIIRKKITFEQLAVKYSEVQKGERYFEKAQKYYVPILKEFFKGKKLYQITPLDIEEFKNLRKNTPTRAGKIRSEVAVNRELETLRSMLNKAKEWNWLEENPFNKFQKPILFPESEGRVRYLTEEELQRLFSLWGNPDPKKRPPLYLKYIIQTALLTALRKTDLLNLKWSNIDLDRGILFYEEQKKRNKPRIKVLNSDMIELLKSIPKRGEYVFTGNDGEPLRDIKRSFRTALKRAEIKNFHFHDLRHCSASYLVMRGASLKAVQEHLGHTSLAMTERYMHLTSGFQRAEIEKLNGLFLPDSKKLVRNEDLAIFQEAKTLYANA</sequence>
<dbReference type="GO" id="GO:0003677">
    <property type="term" value="F:DNA binding"/>
    <property type="evidence" value="ECO:0007669"/>
    <property type="project" value="UniProtKB-KW"/>
</dbReference>
<reference evidence="5" key="1">
    <citation type="journal article" date="2020" name="mSystems">
        <title>Genome- and Community-Level Interaction Insights into Carbon Utilization and Element Cycling Functions of Hydrothermarchaeota in Hydrothermal Sediment.</title>
        <authorList>
            <person name="Zhou Z."/>
            <person name="Liu Y."/>
            <person name="Xu W."/>
            <person name="Pan J."/>
            <person name="Luo Z.H."/>
            <person name="Li M."/>
        </authorList>
    </citation>
    <scope>NUCLEOTIDE SEQUENCE [LARGE SCALE GENOMIC DNA]</scope>
    <source>
        <strain evidence="5">SpSt-754</strain>
    </source>
</reference>
<dbReference type="CDD" id="cd00796">
    <property type="entry name" value="INT_Rci_Hp1_C"/>
    <property type="match status" value="1"/>
</dbReference>
<keyword evidence="2" id="KW-0238">DNA-binding</keyword>
<dbReference type="InterPro" id="IPR002104">
    <property type="entry name" value="Integrase_catalytic"/>
</dbReference>
<dbReference type="AlphaFoldDB" id="A0A7V3KMK8"/>
<dbReference type="InterPro" id="IPR010998">
    <property type="entry name" value="Integrase_recombinase_N"/>
</dbReference>
<dbReference type="Pfam" id="PF00589">
    <property type="entry name" value="Phage_integrase"/>
    <property type="match status" value="1"/>
</dbReference>
<evidence type="ECO:0000256" key="2">
    <source>
        <dbReference type="ARBA" id="ARBA00023125"/>
    </source>
</evidence>
<protein>
    <submittedName>
        <fullName evidence="5">Site-specific integrase</fullName>
    </submittedName>
</protein>
<name>A0A7V3KMK8_UNCW3</name>